<accession>A0ABV1YQC6</accession>
<protein>
    <submittedName>
        <fullName evidence="2">Uncharacterized protein</fullName>
    </submittedName>
</protein>
<gene>
    <name evidence="2" type="ORF">NKI33_31045</name>
</gene>
<feature type="region of interest" description="Disordered" evidence="1">
    <location>
        <begin position="50"/>
        <end position="70"/>
    </location>
</feature>
<keyword evidence="3" id="KW-1185">Reference proteome</keyword>
<reference evidence="2 3" key="1">
    <citation type="journal article" date="2024" name="Proc. Natl. Acad. Sci. U.S.A.">
        <title>The evolutionary genomics of adaptation to stress in wild rhizobium bacteria.</title>
        <authorList>
            <person name="Kehlet-Delgado H."/>
            <person name="Montoya A.P."/>
            <person name="Jensen K.T."/>
            <person name="Wendlandt C.E."/>
            <person name="Dexheimer C."/>
            <person name="Roberts M."/>
            <person name="Torres Martinez L."/>
            <person name="Friesen M.L."/>
            <person name="Griffitts J.S."/>
            <person name="Porter S.S."/>
        </authorList>
    </citation>
    <scope>NUCLEOTIDE SEQUENCE [LARGE SCALE GENOMIC DNA]</scope>
    <source>
        <strain evidence="2 3">M0729</strain>
    </source>
</reference>
<dbReference type="Proteomes" id="UP001464387">
    <property type="component" value="Unassembled WGS sequence"/>
</dbReference>
<feature type="non-terminal residue" evidence="2">
    <location>
        <position position="70"/>
    </location>
</feature>
<dbReference type="EMBL" id="JAMYPJ010000073">
    <property type="protein sequence ID" value="MER8937380.1"/>
    <property type="molecule type" value="Genomic_DNA"/>
</dbReference>
<evidence type="ECO:0000313" key="3">
    <source>
        <dbReference type="Proteomes" id="UP001464387"/>
    </source>
</evidence>
<comment type="caution">
    <text evidence="2">The sequence shown here is derived from an EMBL/GenBank/DDBJ whole genome shotgun (WGS) entry which is preliminary data.</text>
</comment>
<evidence type="ECO:0000256" key="1">
    <source>
        <dbReference type="SAM" id="MobiDB-lite"/>
    </source>
</evidence>
<sequence length="70" mass="7452">MASSPANTPLIDCAVAVKAQLGCLARRGFDVRKLLAHERVLLVGRRLDEKASDAGGLGHDSIEKLPSSRI</sequence>
<dbReference type="RefSeq" id="WP_352610163.1">
    <property type="nucleotide sequence ID" value="NZ_JAMYMY010000068.1"/>
</dbReference>
<proteinExistence type="predicted"/>
<organism evidence="2 3">
    <name type="scientific">Mesorhizobium opportunistum</name>
    <dbReference type="NCBI Taxonomy" id="593909"/>
    <lineage>
        <taxon>Bacteria</taxon>
        <taxon>Pseudomonadati</taxon>
        <taxon>Pseudomonadota</taxon>
        <taxon>Alphaproteobacteria</taxon>
        <taxon>Hyphomicrobiales</taxon>
        <taxon>Phyllobacteriaceae</taxon>
        <taxon>Mesorhizobium</taxon>
    </lineage>
</organism>
<evidence type="ECO:0000313" key="2">
    <source>
        <dbReference type="EMBL" id="MER8937380.1"/>
    </source>
</evidence>
<name>A0ABV1YQC6_9HYPH</name>